<reference evidence="3" key="1">
    <citation type="submission" date="2023-04" db="EMBL/GenBank/DDBJ databases">
        <title>Comparative genomic analysis of Cohnella hashimotonis sp. nov., isolated from the International Space Station.</title>
        <authorList>
            <person name="Venkateswaran K."/>
            <person name="Simpson A."/>
        </authorList>
    </citation>
    <scope>NUCLEOTIDE SEQUENCE</scope>
    <source>
        <strain evidence="3">F6_2S_P_1</strain>
    </source>
</reference>
<proteinExistence type="predicted"/>
<dbReference type="InterPro" id="IPR011991">
    <property type="entry name" value="ArsR-like_HTH"/>
</dbReference>
<dbReference type="PANTHER" id="PTHR33164">
    <property type="entry name" value="TRANSCRIPTIONAL REGULATOR, MARR FAMILY"/>
    <property type="match status" value="1"/>
</dbReference>
<evidence type="ECO:0000256" key="1">
    <source>
        <dbReference type="ARBA" id="ARBA00023125"/>
    </source>
</evidence>
<dbReference type="Proteomes" id="UP001161691">
    <property type="component" value="Unassembled WGS sequence"/>
</dbReference>
<comment type="caution">
    <text evidence="3">The sequence shown here is derived from an EMBL/GenBank/DDBJ whole genome shotgun (WGS) entry which is preliminary data.</text>
</comment>
<organism evidence="3 4">
    <name type="scientific">Cohnella hashimotonis</name>
    <dbReference type="NCBI Taxonomy" id="2826895"/>
    <lineage>
        <taxon>Bacteria</taxon>
        <taxon>Bacillati</taxon>
        <taxon>Bacillota</taxon>
        <taxon>Bacilli</taxon>
        <taxon>Bacillales</taxon>
        <taxon>Paenibacillaceae</taxon>
        <taxon>Cohnella</taxon>
    </lineage>
</organism>
<dbReference type="InterPro" id="IPR036388">
    <property type="entry name" value="WH-like_DNA-bd_sf"/>
</dbReference>
<protein>
    <submittedName>
        <fullName evidence="3">MarR family transcriptional regulator</fullName>
    </submittedName>
</protein>
<evidence type="ECO:0000259" key="2">
    <source>
        <dbReference type="PROSITE" id="PS50995"/>
    </source>
</evidence>
<dbReference type="CDD" id="cd00090">
    <property type="entry name" value="HTH_ARSR"/>
    <property type="match status" value="1"/>
</dbReference>
<accession>A0ABT6TNM3</accession>
<dbReference type="RefSeq" id="WP_282911171.1">
    <property type="nucleotide sequence ID" value="NZ_JAGRPV010000001.1"/>
</dbReference>
<sequence>MDFKSTVFQQLVSLITSAHQVHYEMTKDMPMHGLTPQQYEIMEFLAVEQPMTLSRISECKGISMPNTSREIKKLMEHGLCEKIEDPSDRRKQHIRLSQLGQARMNESFSFMMNRFLQRIEGSSDKELAEASDAIGRLQSGIFRILQ</sequence>
<evidence type="ECO:0000313" key="3">
    <source>
        <dbReference type="EMBL" id="MDI4648456.1"/>
    </source>
</evidence>
<feature type="domain" description="HTH marR-type" evidence="2">
    <location>
        <begin position="4"/>
        <end position="139"/>
    </location>
</feature>
<dbReference type="InterPro" id="IPR039422">
    <property type="entry name" value="MarR/SlyA-like"/>
</dbReference>
<dbReference type="PANTHER" id="PTHR33164:SF101">
    <property type="entry name" value="TRANSCRIPTIONAL REPRESSOR MPRA"/>
    <property type="match status" value="1"/>
</dbReference>
<gene>
    <name evidence="3" type="ORF">KB449_26115</name>
</gene>
<evidence type="ECO:0000313" key="4">
    <source>
        <dbReference type="Proteomes" id="UP001161691"/>
    </source>
</evidence>
<dbReference type="EMBL" id="JAGRPV010000001">
    <property type="protein sequence ID" value="MDI4648456.1"/>
    <property type="molecule type" value="Genomic_DNA"/>
</dbReference>
<dbReference type="InterPro" id="IPR000835">
    <property type="entry name" value="HTH_MarR-typ"/>
</dbReference>
<dbReference type="InterPro" id="IPR036390">
    <property type="entry name" value="WH_DNA-bd_sf"/>
</dbReference>
<keyword evidence="4" id="KW-1185">Reference proteome</keyword>
<dbReference type="PROSITE" id="PS50995">
    <property type="entry name" value="HTH_MARR_2"/>
    <property type="match status" value="1"/>
</dbReference>
<name>A0ABT6TNM3_9BACL</name>
<keyword evidence="1" id="KW-0238">DNA-binding</keyword>
<dbReference type="SMART" id="SM00347">
    <property type="entry name" value="HTH_MARR"/>
    <property type="match status" value="1"/>
</dbReference>
<dbReference type="Pfam" id="PF01047">
    <property type="entry name" value="MarR"/>
    <property type="match status" value="1"/>
</dbReference>
<dbReference type="SUPFAM" id="SSF46785">
    <property type="entry name" value="Winged helix' DNA-binding domain"/>
    <property type="match status" value="1"/>
</dbReference>
<dbReference type="Gene3D" id="1.10.10.10">
    <property type="entry name" value="Winged helix-like DNA-binding domain superfamily/Winged helix DNA-binding domain"/>
    <property type="match status" value="1"/>
</dbReference>